<evidence type="ECO:0000259" key="3">
    <source>
        <dbReference type="Pfam" id="PF00685"/>
    </source>
</evidence>
<dbReference type="PANTHER" id="PTHR10605:SF56">
    <property type="entry name" value="BIFUNCTIONAL HEPARAN SULFATE N-DEACETYLASE_N-SULFOTRANSFERASE"/>
    <property type="match status" value="1"/>
</dbReference>
<evidence type="ECO:0000313" key="4">
    <source>
        <dbReference type="EMBL" id="PRY26821.1"/>
    </source>
</evidence>
<evidence type="ECO:0000256" key="1">
    <source>
        <dbReference type="ARBA" id="ARBA00022679"/>
    </source>
</evidence>
<evidence type="ECO:0000313" key="5">
    <source>
        <dbReference type="Proteomes" id="UP000239480"/>
    </source>
</evidence>
<dbReference type="InterPro" id="IPR037359">
    <property type="entry name" value="NST/OST"/>
</dbReference>
<dbReference type="PANTHER" id="PTHR10605">
    <property type="entry name" value="HEPARAN SULFATE SULFOTRANSFERASE"/>
    <property type="match status" value="1"/>
</dbReference>
<protein>
    <submittedName>
        <fullName evidence="4">Sulfotransferase domain-containing protein</fullName>
    </submittedName>
</protein>
<dbReference type="AlphaFoldDB" id="A0A2T0S057"/>
<organism evidence="4 5">
    <name type="scientific">Aliiruegeria haliotis</name>
    <dbReference type="NCBI Taxonomy" id="1280846"/>
    <lineage>
        <taxon>Bacteria</taxon>
        <taxon>Pseudomonadati</taxon>
        <taxon>Pseudomonadota</taxon>
        <taxon>Alphaproteobacteria</taxon>
        <taxon>Rhodobacterales</taxon>
        <taxon>Roseobacteraceae</taxon>
        <taxon>Aliiruegeria</taxon>
    </lineage>
</organism>
<dbReference type="GO" id="GO:0008146">
    <property type="term" value="F:sulfotransferase activity"/>
    <property type="evidence" value="ECO:0007669"/>
    <property type="project" value="InterPro"/>
</dbReference>
<dbReference type="EMBL" id="PVTD01000001">
    <property type="protein sequence ID" value="PRY26821.1"/>
    <property type="molecule type" value="Genomic_DNA"/>
</dbReference>
<dbReference type="InterPro" id="IPR027417">
    <property type="entry name" value="P-loop_NTPase"/>
</dbReference>
<evidence type="ECO:0000256" key="2">
    <source>
        <dbReference type="ARBA" id="ARBA00023180"/>
    </source>
</evidence>
<dbReference type="InterPro" id="IPR000863">
    <property type="entry name" value="Sulfotransferase_dom"/>
</dbReference>
<keyword evidence="2" id="KW-0325">Glycoprotein</keyword>
<accession>A0A2T0S057</accession>
<dbReference type="Gene3D" id="3.40.50.300">
    <property type="entry name" value="P-loop containing nucleotide triphosphate hydrolases"/>
    <property type="match status" value="1"/>
</dbReference>
<keyword evidence="5" id="KW-1185">Reference proteome</keyword>
<comment type="caution">
    <text evidence="4">The sequence shown here is derived from an EMBL/GenBank/DDBJ whole genome shotgun (WGS) entry which is preliminary data.</text>
</comment>
<proteinExistence type="predicted"/>
<feature type="domain" description="Sulfotransferase" evidence="3">
    <location>
        <begin position="3"/>
        <end position="173"/>
    </location>
</feature>
<reference evidence="4 5" key="1">
    <citation type="submission" date="2018-03" db="EMBL/GenBank/DDBJ databases">
        <title>Genomic Encyclopedia of Archaeal and Bacterial Type Strains, Phase II (KMG-II): from individual species to whole genera.</title>
        <authorList>
            <person name="Goeker M."/>
        </authorList>
    </citation>
    <scope>NUCLEOTIDE SEQUENCE [LARGE SCALE GENOMIC DNA]</scope>
    <source>
        <strain evidence="4 5">DSM 29328</strain>
    </source>
</reference>
<sequence length="309" mass="34471">MLPSVIFVGPTKCGTTWVDSYLRTRSDVVLPTDTKETFFFDKVFERGKGWYEKQFADRPGIAVEVAPSLFHKPQARSNLAQTLPQARIVVIYRDPLDRAVSHYFHYRKEGARAMPIREMAEIHPDIVDAGMFHKNAMAWEELFPGQVSYLRYSDLRQDVRGFCTRLCATIGIPDTVPPDQALSDRKVNAASVPRSAGLARITRRGAEFARRVGAHGLVNRLRSTSLKGAVFSGGEDVEAEREGIRAEVGALSEALCRDRIAFEKMLDEHLSLPRGRQNDGSQIDADVIADSRGENPKTICFKCDDNVSG</sequence>
<dbReference type="Pfam" id="PF00685">
    <property type="entry name" value="Sulfotransfer_1"/>
    <property type="match status" value="1"/>
</dbReference>
<name>A0A2T0S057_9RHOB</name>
<gene>
    <name evidence="4" type="ORF">CLV78_101923</name>
</gene>
<keyword evidence="1 4" id="KW-0808">Transferase</keyword>
<dbReference type="Proteomes" id="UP000239480">
    <property type="component" value="Unassembled WGS sequence"/>
</dbReference>
<dbReference type="SUPFAM" id="SSF52540">
    <property type="entry name" value="P-loop containing nucleoside triphosphate hydrolases"/>
    <property type="match status" value="1"/>
</dbReference>